<feature type="chain" id="PRO_5041213333" description="Apple domain-containing protein" evidence="1">
    <location>
        <begin position="28"/>
        <end position="117"/>
    </location>
</feature>
<proteinExistence type="predicted"/>
<dbReference type="Gene3D" id="3.50.4.10">
    <property type="entry name" value="Hepatocyte Growth Factor"/>
    <property type="match status" value="1"/>
</dbReference>
<gene>
    <name evidence="3" type="ORF">CYNAS_LOCUS11970</name>
</gene>
<comment type="caution">
    <text evidence="3">The sequence shown here is derived from an EMBL/GenBank/DDBJ whole genome shotgun (WGS) entry which is preliminary data.</text>
</comment>
<evidence type="ECO:0000259" key="2">
    <source>
        <dbReference type="Pfam" id="PF00024"/>
    </source>
</evidence>
<dbReference type="AlphaFoldDB" id="A0AA36GX97"/>
<accession>A0AA36GX97</accession>
<dbReference type="PROSITE" id="PS51257">
    <property type="entry name" value="PROKAR_LIPOPROTEIN"/>
    <property type="match status" value="1"/>
</dbReference>
<dbReference type="Proteomes" id="UP001176961">
    <property type="component" value="Unassembled WGS sequence"/>
</dbReference>
<dbReference type="Pfam" id="PF00024">
    <property type="entry name" value="PAN_1"/>
    <property type="match status" value="1"/>
</dbReference>
<keyword evidence="4" id="KW-1185">Reference proteome</keyword>
<dbReference type="SUPFAM" id="SSF57414">
    <property type="entry name" value="Hairpin loop containing domain-like"/>
    <property type="match status" value="1"/>
</dbReference>
<dbReference type="InterPro" id="IPR003609">
    <property type="entry name" value="Pan_app"/>
</dbReference>
<keyword evidence="1" id="KW-0732">Signal</keyword>
<sequence length="117" mass="13356">MERLRISNQSAITAMKWFAFLLLLTQAGWVSSCIFDKVGRLEGVTFEKFVVNNINECFAACYEDVRCTGIQYWKNQKDCLLLRAGNGLHYTVDDGRAIAYSLLRDDVDQTCQTFVNV</sequence>
<protein>
    <recommendedName>
        <fullName evidence="2">Apple domain-containing protein</fullName>
    </recommendedName>
</protein>
<reference evidence="3" key="1">
    <citation type="submission" date="2023-07" db="EMBL/GenBank/DDBJ databases">
        <authorList>
            <consortium name="CYATHOMIX"/>
        </authorList>
    </citation>
    <scope>NUCLEOTIDE SEQUENCE</scope>
    <source>
        <strain evidence="3">N/A</strain>
    </source>
</reference>
<dbReference type="EMBL" id="CATQJL010000223">
    <property type="protein sequence ID" value="CAJ0599987.1"/>
    <property type="molecule type" value="Genomic_DNA"/>
</dbReference>
<name>A0AA36GX97_CYLNA</name>
<organism evidence="3 4">
    <name type="scientific">Cylicocyclus nassatus</name>
    <name type="common">Nematode worm</name>
    <dbReference type="NCBI Taxonomy" id="53992"/>
    <lineage>
        <taxon>Eukaryota</taxon>
        <taxon>Metazoa</taxon>
        <taxon>Ecdysozoa</taxon>
        <taxon>Nematoda</taxon>
        <taxon>Chromadorea</taxon>
        <taxon>Rhabditida</taxon>
        <taxon>Rhabditina</taxon>
        <taxon>Rhabditomorpha</taxon>
        <taxon>Strongyloidea</taxon>
        <taxon>Strongylidae</taxon>
        <taxon>Cylicocyclus</taxon>
    </lineage>
</organism>
<evidence type="ECO:0000313" key="3">
    <source>
        <dbReference type="EMBL" id="CAJ0599987.1"/>
    </source>
</evidence>
<evidence type="ECO:0000256" key="1">
    <source>
        <dbReference type="SAM" id="SignalP"/>
    </source>
</evidence>
<feature type="signal peptide" evidence="1">
    <location>
        <begin position="1"/>
        <end position="27"/>
    </location>
</feature>
<feature type="domain" description="Apple" evidence="2">
    <location>
        <begin position="39"/>
        <end position="91"/>
    </location>
</feature>
<evidence type="ECO:0000313" key="4">
    <source>
        <dbReference type="Proteomes" id="UP001176961"/>
    </source>
</evidence>